<feature type="signal peptide" evidence="1">
    <location>
        <begin position="1"/>
        <end position="18"/>
    </location>
</feature>
<dbReference type="PROSITE" id="PS51257">
    <property type="entry name" value="PROKAR_LIPOPROTEIN"/>
    <property type="match status" value="1"/>
</dbReference>
<organism evidence="3 4">
    <name type="scientific">Aerosakkonema funiforme FACHB-1375</name>
    <dbReference type="NCBI Taxonomy" id="2949571"/>
    <lineage>
        <taxon>Bacteria</taxon>
        <taxon>Bacillati</taxon>
        <taxon>Cyanobacteriota</taxon>
        <taxon>Cyanophyceae</taxon>
        <taxon>Oscillatoriophycideae</taxon>
        <taxon>Aerosakkonematales</taxon>
        <taxon>Aerosakkonemataceae</taxon>
        <taxon>Aerosakkonema</taxon>
    </lineage>
</organism>
<evidence type="ECO:0000313" key="4">
    <source>
        <dbReference type="Proteomes" id="UP000641646"/>
    </source>
</evidence>
<evidence type="ECO:0000256" key="1">
    <source>
        <dbReference type="SAM" id="SignalP"/>
    </source>
</evidence>
<dbReference type="Gene3D" id="2.40.128.20">
    <property type="match status" value="1"/>
</dbReference>
<keyword evidence="4" id="KW-1185">Reference proteome</keyword>
<reference evidence="3" key="1">
    <citation type="journal article" date="2015" name="ISME J.">
        <title>Draft Genome Sequence of Streptomyces incarnatus NRRL8089, which Produces the Nucleoside Antibiotic Sinefungin.</title>
        <authorList>
            <person name="Oshima K."/>
            <person name="Hattori M."/>
            <person name="Shimizu H."/>
            <person name="Fukuda K."/>
            <person name="Nemoto M."/>
            <person name="Inagaki K."/>
            <person name="Tamura T."/>
        </authorList>
    </citation>
    <scope>NUCLEOTIDE SEQUENCE</scope>
    <source>
        <strain evidence="3">FACHB-1375</strain>
    </source>
</reference>
<dbReference type="EMBL" id="JACJPW010000001">
    <property type="protein sequence ID" value="MBD2179587.1"/>
    <property type="molecule type" value="Genomic_DNA"/>
</dbReference>
<gene>
    <name evidence="3" type="ORF">H6G03_00400</name>
</gene>
<name>A0A926ZF07_9CYAN</name>
<dbReference type="AlphaFoldDB" id="A0A926ZF07"/>
<keyword evidence="1" id="KW-0732">Signal</keyword>
<accession>A0A926ZF07</accession>
<sequence length="145" mass="16092">MKDIKLSLIGLLAIIALAGCTQPEPPQAAQTAQPVAQTTQPTQPKKIEWVGKTFLIDFGELKIKAHFPAANKYKWEYLTGNEKGKTGEETINSVEIRPNVHINSWVEKDGTAIVEVLDLEKKAVLAYGVKDKKISEYKAKLSEMK</sequence>
<feature type="chain" id="PRO_5037564261" description="MoaF-like domain-containing protein" evidence="1">
    <location>
        <begin position="19"/>
        <end position="145"/>
    </location>
</feature>
<dbReference type="RefSeq" id="WP_190460922.1">
    <property type="nucleotide sequence ID" value="NZ_JACJPW010000001.1"/>
</dbReference>
<protein>
    <recommendedName>
        <fullName evidence="2">MoaF-like domain-containing protein</fullName>
    </recommendedName>
</protein>
<dbReference type="Pfam" id="PF22036">
    <property type="entry name" value="MoaF_like"/>
    <property type="match status" value="1"/>
</dbReference>
<evidence type="ECO:0000259" key="2">
    <source>
        <dbReference type="Pfam" id="PF22036"/>
    </source>
</evidence>
<reference evidence="3" key="2">
    <citation type="submission" date="2020-08" db="EMBL/GenBank/DDBJ databases">
        <authorList>
            <person name="Chen M."/>
            <person name="Teng W."/>
            <person name="Zhao L."/>
            <person name="Hu C."/>
            <person name="Zhou Y."/>
            <person name="Han B."/>
            <person name="Song L."/>
            <person name="Shu W."/>
        </authorList>
    </citation>
    <scope>NUCLEOTIDE SEQUENCE</scope>
    <source>
        <strain evidence="3">FACHB-1375</strain>
    </source>
</reference>
<comment type="caution">
    <text evidence="3">The sequence shown here is derived from an EMBL/GenBank/DDBJ whole genome shotgun (WGS) entry which is preliminary data.</text>
</comment>
<dbReference type="Proteomes" id="UP000641646">
    <property type="component" value="Unassembled WGS sequence"/>
</dbReference>
<feature type="domain" description="MoaF-like" evidence="2">
    <location>
        <begin position="50"/>
        <end position="135"/>
    </location>
</feature>
<dbReference type="InterPro" id="IPR053892">
    <property type="entry name" value="MoaF-like"/>
</dbReference>
<proteinExistence type="predicted"/>
<dbReference type="InterPro" id="IPR012674">
    <property type="entry name" value="Calycin"/>
</dbReference>
<evidence type="ECO:0000313" key="3">
    <source>
        <dbReference type="EMBL" id="MBD2179587.1"/>
    </source>
</evidence>